<dbReference type="AlphaFoldDB" id="A0A918DKN8"/>
<keyword evidence="4 5" id="KW-0694">RNA-binding</keyword>
<dbReference type="RefSeq" id="WP_188696040.1">
    <property type="nucleotide sequence ID" value="NZ_BMLS01000004.1"/>
</dbReference>
<reference evidence="7" key="1">
    <citation type="journal article" date="2014" name="Int. J. Syst. Evol. Microbiol.">
        <title>Complete genome sequence of Corynebacterium casei LMG S-19264T (=DSM 44701T), isolated from a smear-ripened cheese.</title>
        <authorList>
            <consortium name="US DOE Joint Genome Institute (JGI-PGF)"/>
            <person name="Walter F."/>
            <person name="Albersmeier A."/>
            <person name="Kalinowski J."/>
            <person name="Ruckert C."/>
        </authorList>
    </citation>
    <scope>NUCLEOTIDE SEQUENCE</scope>
    <source>
        <strain evidence="7">CGMCC 1.7086</strain>
    </source>
</reference>
<dbReference type="Gene3D" id="1.10.60.30">
    <property type="entry name" value="PSPTO4464-like domains"/>
    <property type="match status" value="2"/>
</dbReference>
<proteinExistence type="inferred from homology"/>
<protein>
    <recommendedName>
        <fullName evidence="5">Dual-action ribosomal maturation protein DarP</fullName>
    </recommendedName>
    <alternativeName>
        <fullName evidence="5">Large ribosomal subunit assembly factor DarP</fullName>
    </alternativeName>
</protein>
<dbReference type="GO" id="GO:0005829">
    <property type="term" value="C:cytosol"/>
    <property type="evidence" value="ECO:0007669"/>
    <property type="project" value="TreeGrafter"/>
</dbReference>
<dbReference type="PIRSF" id="PIRSF016183">
    <property type="entry name" value="UCP016183"/>
    <property type="match status" value="1"/>
</dbReference>
<dbReference type="PANTHER" id="PTHR38101">
    <property type="entry name" value="UPF0307 PROTEIN YJGA"/>
    <property type="match status" value="1"/>
</dbReference>
<dbReference type="InterPro" id="IPR006839">
    <property type="entry name" value="DarP"/>
</dbReference>
<dbReference type="SUPFAM" id="SSF158710">
    <property type="entry name" value="PSPTO4464-like"/>
    <property type="match status" value="1"/>
</dbReference>
<evidence type="ECO:0000256" key="1">
    <source>
        <dbReference type="ARBA" id="ARBA00022490"/>
    </source>
</evidence>
<dbReference type="FunFam" id="1.10.60.30:FF:000002">
    <property type="entry name" value="UPF0307 protein YjgA"/>
    <property type="match status" value="1"/>
</dbReference>
<evidence type="ECO:0000313" key="8">
    <source>
        <dbReference type="Proteomes" id="UP000606935"/>
    </source>
</evidence>
<evidence type="ECO:0000313" key="7">
    <source>
        <dbReference type="EMBL" id="GGO71276.1"/>
    </source>
</evidence>
<keyword evidence="8" id="KW-1185">Reference proteome</keyword>
<dbReference type="InterPro" id="IPR023153">
    <property type="entry name" value="DarP_sf"/>
</dbReference>
<dbReference type="GO" id="GO:0043022">
    <property type="term" value="F:ribosome binding"/>
    <property type="evidence" value="ECO:0007669"/>
    <property type="project" value="UniProtKB-UniRule"/>
</dbReference>
<comment type="caution">
    <text evidence="7">The sequence shown here is derived from an EMBL/GenBank/DDBJ whole genome shotgun (WGS) entry which is preliminary data.</text>
</comment>
<dbReference type="PANTHER" id="PTHR38101:SF1">
    <property type="entry name" value="UPF0307 PROTEIN YJGA"/>
    <property type="match status" value="1"/>
</dbReference>
<name>A0A918DKN8_9ALTE</name>
<dbReference type="Pfam" id="PF04751">
    <property type="entry name" value="DarP"/>
    <property type="match status" value="1"/>
</dbReference>
<keyword evidence="1 5" id="KW-0963">Cytoplasm</keyword>
<evidence type="ECO:0000256" key="2">
    <source>
        <dbReference type="ARBA" id="ARBA00022517"/>
    </source>
</evidence>
<feature type="region of interest" description="Disordered" evidence="6">
    <location>
        <begin position="137"/>
        <end position="156"/>
    </location>
</feature>
<sequence length="168" mass="19540">MTEYDDQEFEGKSKTQLKNEMQDLQQLGLKLVGLGPAALAKIPLDGELSDAINLAKRIDRKKEGYRRQLQFIGKLMRTRDVEPIQQALDLLENKHQQATAQFHKLERLRDDIVEQGDSAINQAIELYPDLERQKLRQLSRQAQKEAQQNKPPKSSREIFQYLRQISEQ</sequence>
<organism evidence="7 8">
    <name type="scientific">Bowmanella pacifica</name>
    <dbReference type="NCBI Taxonomy" id="502051"/>
    <lineage>
        <taxon>Bacteria</taxon>
        <taxon>Pseudomonadati</taxon>
        <taxon>Pseudomonadota</taxon>
        <taxon>Gammaproteobacteria</taxon>
        <taxon>Alteromonadales</taxon>
        <taxon>Alteromonadaceae</taxon>
        <taxon>Bowmanella</taxon>
    </lineage>
</organism>
<comment type="similarity">
    <text evidence="5">Belongs to the DarP family.</text>
</comment>
<keyword evidence="2 5" id="KW-0690">Ribosome biogenesis</keyword>
<comment type="subcellular location">
    <subcellularLocation>
        <location evidence="5">Cytoplasm</location>
    </subcellularLocation>
    <text evidence="5">Associates with late stage pre-50S ribosomal subunits.</text>
</comment>
<dbReference type="NCBIfam" id="NF003593">
    <property type="entry name" value="PRK05255.1-1"/>
    <property type="match status" value="1"/>
</dbReference>
<keyword evidence="3 5" id="KW-0699">rRNA-binding</keyword>
<evidence type="ECO:0000256" key="6">
    <source>
        <dbReference type="SAM" id="MobiDB-lite"/>
    </source>
</evidence>
<accession>A0A918DKN8</accession>
<dbReference type="GO" id="GO:0019843">
    <property type="term" value="F:rRNA binding"/>
    <property type="evidence" value="ECO:0007669"/>
    <property type="project" value="UniProtKB-UniRule"/>
</dbReference>
<evidence type="ECO:0000256" key="4">
    <source>
        <dbReference type="ARBA" id="ARBA00022884"/>
    </source>
</evidence>
<dbReference type="Proteomes" id="UP000606935">
    <property type="component" value="Unassembled WGS sequence"/>
</dbReference>
<evidence type="ECO:0000256" key="5">
    <source>
        <dbReference type="HAMAP-Rule" id="MF_00765"/>
    </source>
</evidence>
<dbReference type="GO" id="GO:1902626">
    <property type="term" value="P:assembly of large subunit precursor of preribosome"/>
    <property type="evidence" value="ECO:0007669"/>
    <property type="project" value="UniProtKB-UniRule"/>
</dbReference>
<comment type="function">
    <text evidence="5">Member of a network of 50S ribosomal subunit biogenesis factors which assembles along the 30S-50S interface, preventing incorrect 23S rRNA structures from forming. Promotes peptidyl transferase center (PTC) maturation.</text>
</comment>
<dbReference type="EMBL" id="BMLS01000004">
    <property type="protein sequence ID" value="GGO71276.1"/>
    <property type="molecule type" value="Genomic_DNA"/>
</dbReference>
<feature type="compositionally biased region" description="Polar residues" evidence="6">
    <location>
        <begin position="137"/>
        <end position="152"/>
    </location>
</feature>
<dbReference type="CDD" id="cd16331">
    <property type="entry name" value="YjgA-like"/>
    <property type="match status" value="1"/>
</dbReference>
<gene>
    <name evidence="5" type="primary">darP</name>
    <name evidence="7" type="ORF">GCM10010982_26700</name>
</gene>
<reference evidence="7" key="2">
    <citation type="submission" date="2020-09" db="EMBL/GenBank/DDBJ databases">
        <authorList>
            <person name="Sun Q."/>
            <person name="Zhou Y."/>
        </authorList>
    </citation>
    <scope>NUCLEOTIDE SEQUENCE</scope>
    <source>
        <strain evidence="7">CGMCC 1.7086</strain>
    </source>
</reference>
<evidence type="ECO:0000256" key="3">
    <source>
        <dbReference type="ARBA" id="ARBA00022730"/>
    </source>
</evidence>
<dbReference type="HAMAP" id="MF_00765">
    <property type="entry name" value="DarP"/>
    <property type="match status" value="1"/>
</dbReference>